<gene>
    <name evidence="2" type="ORF">BSF38_02229</name>
</gene>
<dbReference type="KEGG" id="pbor:BSF38_02229"/>
<dbReference type="Proteomes" id="UP000186309">
    <property type="component" value="Chromosome"/>
</dbReference>
<keyword evidence="3" id="KW-1185">Reference proteome</keyword>
<evidence type="ECO:0000313" key="3">
    <source>
        <dbReference type="Proteomes" id="UP000186309"/>
    </source>
</evidence>
<feature type="chain" id="PRO_5012075277" evidence="1">
    <location>
        <begin position="25"/>
        <end position="67"/>
    </location>
</feature>
<name>A0A1U7CP95_9BACT</name>
<feature type="signal peptide" evidence="1">
    <location>
        <begin position="1"/>
        <end position="24"/>
    </location>
</feature>
<protein>
    <submittedName>
        <fullName evidence="2">Uncharacterized protein</fullName>
    </submittedName>
</protein>
<evidence type="ECO:0000256" key="1">
    <source>
        <dbReference type="SAM" id="SignalP"/>
    </source>
</evidence>
<sequence length="67" mass="7033">MPSRGMRRLLIVGVLVGFLAPAGGCGGDESGTQVKVDKQKEDAVLKAMGGYMEKQKEKSKAGGKPIK</sequence>
<proteinExistence type="predicted"/>
<dbReference type="EMBL" id="CP019082">
    <property type="protein sequence ID" value="APW60741.1"/>
    <property type="molecule type" value="Genomic_DNA"/>
</dbReference>
<reference evidence="3" key="1">
    <citation type="submission" date="2016-12" db="EMBL/GenBank/DDBJ databases">
        <title>Comparative genomics of four Isosphaeraceae planctomycetes: a common pool of plasmids and glycoside hydrolase genes.</title>
        <authorList>
            <person name="Ivanova A."/>
        </authorList>
    </citation>
    <scope>NUCLEOTIDE SEQUENCE [LARGE SCALE GENOMIC DNA]</scope>
    <source>
        <strain evidence="3">PX4</strain>
    </source>
</reference>
<accession>A0A1U7CP95</accession>
<dbReference type="AlphaFoldDB" id="A0A1U7CP95"/>
<organism evidence="2 3">
    <name type="scientific">Paludisphaera borealis</name>
    <dbReference type="NCBI Taxonomy" id="1387353"/>
    <lineage>
        <taxon>Bacteria</taxon>
        <taxon>Pseudomonadati</taxon>
        <taxon>Planctomycetota</taxon>
        <taxon>Planctomycetia</taxon>
        <taxon>Isosphaerales</taxon>
        <taxon>Isosphaeraceae</taxon>
        <taxon>Paludisphaera</taxon>
    </lineage>
</organism>
<evidence type="ECO:0000313" key="2">
    <source>
        <dbReference type="EMBL" id="APW60741.1"/>
    </source>
</evidence>
<keyword evidence="1" id="KW-0732">Signal</keyword>